<dbReference type="AlphaFoldDB" id="A0A1C4VXT2"/>
<evidence type="ECO:0000256" key="3">
    <source>
        <dbReference type="ARBA" id="ARBA00022801"/>
    </source>
</evidence>
<evidence type="ECO:0000256" key="1">
    <source>
        <dbReference type="ARBA" id="ARBA00001946"/>
    </source>
</evidence>
<accession>A0A1C4VXT2</accession>
<evidence type="ECO:0000256" key="2">
    <source>
        <dbReference type="ARBA" id="ARBA00005582"/>
    </source>
</evidence>
<sequence length="235" mass="25543">MYSMTWCPRKIRAKSITPVPRSAMPPVAGSRCNTRCCAERITSGVKPSGSSTPSPEVMPPVTAQWMSISRYQAFDVWVETRGGKLRLRVAGVAWQAQDMAAYDVALVLLVDPTGAILMQHRDGNAPVAPYKWGLPGGSIEPGETPEQAARRELHEETGLTAGELHLLWSGPRPHEDGFPHTVTVYVFRGATDARQEDVMLGEGQAMVFVPCDEVLDRDLAVSAAKVLPLHLAETA</sequence>
<evidence type="ECO:0000313" key="7">
    <source>
        <dbReference type="Proteomes" id="UP000198551"/>
    </source>
</evidence>
<dbReference type="InterPro" id="IPR020476">
    <property type="entry name" value="Nudix_hydrolase"/>
</dbReference>
<dbReference type="Gene3D" id="3.90.79.10">
    <property type="entry name" value="Nucleoside Triphosphate Pyrophosphohydrolase"/>
    <property type="match status" value="1"/>
</dbReference>
<dbReference type="InterPro" id="IPR020084">
    <property type="entry name" value="NUDIX_hydrolase_CS"/>
</dbReference>
<evidence type="ECO:0000259" key="5">
    <source>
        <dbReference type="PROSITE" id="PS51462"/>
    </source>
</evidence>
<dbReference type="PRINTS" id="PR00502">
    <property type="entry name" value="NUDIXFAMILY"/>
</dbReference>
<reference evidence="7" key="1">
    <citation type="submission" date="2016-06" db="EMBL/GenBank/DDBJ databases">
        <authorList>
            <person name="Varghese N."/>
        </authorList>
    </citation>
    <scope>NUCLEOTIDE SEQUENCE [LARGE SCALE GENOMIC DNA]</scope>
    <source>
        <strain evidence="7">DSM 45555</strain>
    </source>
</reference>
<comment type="cofactor">
    <cofactor evidence="1">
        <name>Mg(2+)</name>
        <dbReference type="ChEBI" id="CHEBI:18420"/>
    </cofactor>
</comment>
<organism evidence="6 7">
    <name type="scientific">Micromonospora marina</name>
    <dbReference type="NCBI Taxonomy" id="307120"/>
    <lineage>
        <taxon>Bacteria</taxon>
        <taxon>Bacillati</taxon>
        <taxon>Actinomycetota</taxon>
        <taxon>Actinomycetes</taxon>
        <taxon>Micromonosporales</taxon>
        <taxon>Micromonosporaceae</taxon>
        <taxon>Micromonospora</taxon>
    </lineage>
</organism>
<dbReference type="InterPro" id="IPR015797">
    <property type="entry name" value="NUDIX_hydrolase-like_dom_sf"/>
</dbReference>
<dbReference type="InterPro" id="IPR000086">
    <property type="entry name" value="NUDIX_hydrolase_dom"/>
</dbReference>
<dbReference type="PROSITE" id="PS00893">
    <property type="entry name" value="NUDIX_BOX"/>
    <property type="match status" value="1"/>
</dbReference>
<dbReference type="Pfam" id="PF00293">
    <property type="entry name" value="NUDIX"/>
    <property type="match status" value="1"/>
</dbReference>
<protein>
    <submittedName>
        <fullName evidence="6">ADP-ribose pyrophosphatase YjhB, NUDIX family</fullName>
    </submittedName>
</protein>
<dbReference type="Proteomes" id="UP000198551">
    <property type="component" value="Unassembled WGS sequence"/>
</dbReference>
<dbReference type="PANTHER" id="PTHR43046:SF2">
    <property type="entry name" value="8-OXO-DGTP DIPHOSPHATASE-RELATED"/>
    <property type="match status" value="1"/>
</dbReference>
<dbReference type="CDD" id="cd18882">
    <property type="entry name" value="NUDIX_Hydrolase"/>
    <property type="match status" value="1"/>
</dbReference>
<feature type="domain" description="Nudix hydrolase" evidence="5">
    <location>
        <begin position="100"/>
        <end position="231"/>
    </location>
</feature>
<name>A0A1C4VXT2_9ACTN</name>
<dbReference type="GO" id="GO:0016787">
    <property type="term" value="F:hydrolase activity"/>
    <property type="evidence" value="ECO:0007669"/>
    <property type="project" value="UniProtKB-KW"/>
</dbReference>
<dbReference type="SUPFAM" id="SSF55811">
    <property type="entry name" value="Nudix"/>
    <property type="match status" value="1"/>
</dbReference>
<evidence type="ECO:0000313" key="6">
    <source>
        <dbReference type="EMBL" id="SCE88767.1"/>
    </source>
</evidence>
<keyword evidence="3 4" id="KW-0378">Hydrolase</keyword>
<gene>
    <name evidence="6" type="ORF">GA0070215_10484</name>
</gene>
<evidence type="ECO:0000256" key="4">
    <source>
        <dbReference type="RuleBase" id="RU003476"/>
    </source>
</evidence>
<proteinExistence type="inferred from homology"/>
<dbReference type="EMBL" id="FMCV01000004">
    <property type="protein sequence ID" value="SCE88767.1"/>
    <property type="molecule type" value="Genomic_DNA"/>
</dbReference>
<keyword evidence="7" id="KW-1185">Reference proteome</keyword>
<dbReference type="PANTHER" id="PTHR43046">
    <property type="entry name" value="GDP-MANNOSE MANNOSYL HYDROLASE"/>
    <property type="match status" value="1"/>
</dbReference>
<dbReference type="PROSITE" id="PS51462">
    <property type="entry name" value="NUDIX"/>
    <property type="match status" value="1"/>
</dbReference>
<comment type="similarity">
    <text evidence="2 4">Belongs to the Nudix hydrolase family.</text>
</comment>